<dbReference type="Proteomes" id="UP000824120">
    <property type="component" value="Chromosome 5"/>
</dbReference>
<evidence type="ECO:0000313" key="1">
    <source>
        <dbReference type="EMBL" id="KAG5605390.1"/>
    </source>
</evidence>
<dbReference type="PANTHER" id="PTHR33223:SF8">
    <property type="entry name" value="OS04G0172440 PROTEIN"/>
    <property type="match status" value="1"/>
</dbReference>
<dbReference type="AlphaFoldDB" id="A0A9J5Z2T9"/>
<proteinExistence type="predicted"/>
<organism evidence="1 2">
    <name type="scientific">Solanum commersonii</name>
    <name type="common">Commerson's wild potato</name>
    <name type="synonym">Commerson's nightshade</name>
    <dbReference type="NCBI Taxonomy" id="4109"/>
    <lineage>
        <taxon>Eukaryota</taxon>
        <taxon>Viridiplantae</taxon>
        <taxon>Streptophyta</taxon>
        <taxon>Embryophyta</taxon>
        <taxon>Tracheophyta</taxon>
        <taxon>Spermatophyta</taxon>
        <taxon>Magnoliopsida</taxon>
        <taxon>eudicotyledons</taxon>
        <taxon>Gunneridae</taxon>
        <taxon>Pentapetalae</taxon>
        <taxon>asterids</taxon>
        <taxon>lamiids</taxon>
        <taxon>Solanales</taxon>
        <taxon>Solanaceae</taxon>
        <taxon>Solanoideae</taxon>
        <taxon>Solaneae</taxon>
        <taxon>Solanum</taxon>
    </lineage>
</organism>
<dbReference type="OrthoDB" id="1749541at2759"/>
<sequence length="301" mass="34227">MGMIMVTMPQFGRRSFFSFETLSSKRRMAYPSCMPFGHPSDSRYNLRSKGKMTDKNDFNAAANIMMPIENPEDLAKLSATTFPTFKTPIYFAKVDLPSADLPNQPEQTQHAPAHGRVPLASPTTVRTISDLSNRDSIAPTMQKILGTHIAAPYEPYIPPVYAAGAHDASINAQLHGLRKALKSLQVIRGAESLDYDDLCIHPDIDMLVGYKPPKFDMAYCDKLVGEGTNEKLSMKLFIRSLSGETLTWYTRQDPRKWRDWQEMAEDFMNHFSFNIEITADRFSLANIQKKPLENFQEYTRR</sequence>
<evidence type="ECO:0008006" key="3">
    <source>
        <dbReference type="Google" id="ProtNLM"/>
    </source>
</evidence>
<keyword evidence="2" id="KW-1185">Reference proteome</keyword>
<accession>A0A9J5Z2T9</accession>
<dbReference type="EMBL" id="JACXVP010000005">
    <property type="protein sequence ID" value="KAG5605390.1"/>
    <property type="molecule type" value="Genomic_DNA"/>
</dbReference>
<comment type="caution">
    <text evidence="1">The sequence shown here is derived from an EMBL/GenBank/DDBJ whole genome shotgun (WGS) entry which is preliminary data.</text>
</comment>
<protein>
    <recommendedName>
        <fullName evidence="3">Retrotransposon gag domain-containing protein</fullName>
    </recommendedName>
</protein>
<evidence type="ECO:0000313" key="2">
    <source>
        <dbReference type="Proteomes" id="UP000824120"/>
    </source>
</evidence>
<dbReference type="PANTHER" id="PTHR33223">
    <property type="entry name" value="CCHC-TYPE DOMAIN-CONTAINING PROTEIN"/>
    <property type="match status" value="1"/>
</dbReference>
<gene>
    <name evidence="1" type="ORF">H5410_026882</name>
</gene>
<reference evidence="1 2" key="1">
    <citation type="submission" date="2020-09" db="EMBL/GenBank/DDBJ databases">
        <title>De no assembly of potato wild relative species, Solanum commersonii.</title>
        <authorList>
            <person name="Cho K."/>
        </authorList>
    </citation>
    <scope>NUCLEOTIDE SEQUENCE [LARGE SCALE GENOMIC DNA]</scope>
    <source>
        <strain evidence="1">LZ3.2</strain>
        <tissue evidence="1">Leaf</tissue>
    </source>
</reference>
<name>A0A9J5Z2T9_SOLCO</name>